<dbReference type="PANTHER" id="PTHR23159">
    <property type="entry name" value="CENTROSOMAL PROTEIN 2"/>
    <property type="match status" value="1"/>
</dbReference>
<organism evidence="3">
    <name type="scientific">Lygus hesperus</name>
    <name type="common">Western plant bug</name>
    <dbReference type="NCBI Taxonomy" id="30085"/>
    <lineage>
        <taxon>Eukaryota</taxon>
        <taxon>Metazoa</taxon>
        <taxon>Ecdysozoa</taxon>
        <taxon>Arthropoda</taxon>
        <taxon>Hexapoda</taxon>
        <taxon>Insecta</taxon>
        <taxon>Pterygota</taxon>
        <taxon>Neoptera</taxon>
        <taxon>Paraneoptera</taxon>
        <taxon>Hemiptera</taxon>
        <taxon>Heteroptera</taxon>
        <taxon>Panheteroptera</taxon>
        <taxon>Cimicomorpha</taxon>
        <taxon>Miridae</taxon>
        <taxon>Mirini</taxon>
        <taxon>Lygus</taxon>
    </lineage>
</organism>
<reference evidence="3" key="1">
    <citation type="journal article" date="2014" name="PLoS ONE">
        <title>Transcriptome-Based Identification of ABC Transporters in the Western Tarnished Plant Bug Lygus hesperus.</title>
        <authorList>
            <person name="Hull J.J."/>
            <person name="Chaney K."/>
            <person name="Geib S.M."/>
            <person name="Fabrick J.A."/>
            <person name="Brent C.S."/>
            <person name="Walsh D."/>
            <person name="Lavine L.C."/>
        </authorList>
    </citation>
    <scope>NUCLEOTIDE SEQUENCE</scope>
</reference>
<feature type="coiled-coil region" evidence="1">
    <location>
        <begin position="607"/>
        <end position="641"/>
    </location>
</feature>
<reference evidence="3" key="2">
    <citation type="submission" date="2014-07" db="EMBL/GenBank/DDBJ databases">
        <authorList>
            <person name="Hull J."/>
        </authorList>
    </citation>
    <scope>NUCLEOTIDE SEQUENCE</scope>
</reference>
<feature type="coiled-coil region" evidence="1">
    <location>
        <begin position="231"/>
        <end position="304"/>
    </location>
</feature>
<proteinExistence type="predicted"/>
<feature type="coiled-coil region" evidence="1">
    <location>
        <begin position="1450"/>
        <end position="1485"/>
    </location>
</feature>
<protein>
    <submittedName>
        <fullName evidence="3">Uncharacterized protein</fullName>
    </submittedName>
</protein>
<evidence type="ECO:0000256" key="2">
    <source>
        <dbReference type="SAM" id="MobiDB-lite"/>
    </source>
</evidence>
<feature type="coiled-coil region" evidence="1">
    <location>
        <begin position="680"/>
        <end position="714"/>
    </location>
</feature>
<feature type="non-terminal residue" evidence="3">
    <location>
        <position position="1716"/>
    </location>
</feature>
<dbReference type="EMBL" id="GBHO01021805">
    <property type="protein sequence ID" value="JAG21799.1"/>
    <property type="molecule type" value="Transcribed_RNA"/>
</dbReference>
<feature type="region of interest" description="Disordered" evidence="2">
    <location>
        <begin position="1695"/>
        <end position="1716"/>
    </location>
</feature>
<keyword evidence="1" id="KW-0175">Coiled coil</keyword>
<feature type="coiled-coil region" evidence="1">
    <location>
        <begin position="923"/>
        <end position="950"/>
    </location>
</feature>
<name>A0A0A9XP99_LYGHE</name>
<evidence type="ECO:0000256" key="1">
    <source>
        <dbReference type="SAM" id="Coils"/>
    </source>
</evidence>
<feature type="coiled-coil region" evidence="1">
    <location>
        <begin position="399"/>
        <end position="490"/>
    </location>
</feature>
<sequence length="1716" mass="198088">MAGATNWSPETIGFGQVFERGRDVSDFSKDELLAHIDALEMEISGKDGIIQSLQGDLSVSSDQIMNIPSGYRLRLENTVTEQNLTIEALKEELERKQKEFQKLSSELFSLKADASNEISVLQEESKRDKIRWEEEKTTLENILKDKLEAFEKKTASLDCSLNSEIDKNHLLERQVELLSRRIEELYQRGVDHDEEFEVLLKHWEDEMNELRKSCQPLDPSQDDQKVSPEVVDSLKRQLAECLAKNAELSALVKSSEKVRQGMREELQLNLQSALDEIEILTSKLKDTEKRKSDLEELRKAHESEMCRLKDDLTKNFNTDLSTLNKAFNNLHKFIGCLSLSSSEADEKMFPDLDSCIEDDAACVSGNMMDCLIDKIDMISSAIEKHYDIFTELVCESEGLRNQNELLRKNAEEVDRYKEAIVHLNAELDKIRQHYELLGKNDENMIRTLKKDLEASKNSYLTLQAETNGSINRLKEDFNASKKRYAGLMKKYRTLKDLLAARGVGMEDDVDKSEEPLMIEHKETQSEQIHYLCPKCSEDGLESGHLSPISKFGVPSEVTPPKSHSLQQFTTSTPFPTHLKGGGESAAPPAILDPSEYQIALIRWMENCRELSSENGDLKNKISELQMQIKDLELSARGIHEEMQVFDLKRKDLEIKLSDYANLKNETCQLTERLKLNDLKVSAMEKDLDLLKRQNKSLSDENMRFEAKFKELLAASEKREGGTLNIPESLFNDLSNNVNEIILLKGQNSALIHAKRTLEERNSNLEEVKNLYVLKLEEATRELTNRRNELEMIIQSNIKLTTANKSFEKEVRMLKIRVEHLNGLKEQNWGRTEQNLLAEQMQKDILAICKENIDKKFEYEKMMSGGKKVDHRVDEFDARHRLELLMKENGQLSHEKETLLMTIAEQQKLIHEFQKGSGCDEGWLQHLEETERNLLQEMKDHKEQHARIEEALRSTGSLHNELQKEKDEIKIKIIEFAKMEKKYQAEKLKAQQLEMESRLLKQEVIDKRELMKILEKEKQQLTDDLSTVKSAFEVTQEKLEFEIQCNRVRLKHVELQNANNEMLENFLTSTQEEKPFFDIDVEYHQKIRQEVEAHYAQALQKMKQYLTAEFTLKAQEEQSDHAKQIKTIIRQQSEAVEKLASIQIKKELAEEDLDTSDYRTLLENMGKCNAEIEAAISAVGNQEVSARIKKSFQDYFNHQLYLAQKLLQDEHRIQYDLSVSTWEHLHESELKLVRLQLQAAQFKDKLCDLTEVSQKEDSVSVYDVFPNENRSLTTSQFIFHVLLKSYFSHVKKYTGSWCSTLQKEIKSIDAEMRKEMMNFGNQIEKNLRDRDFAKEELVIAKGDGLVKAAKGFIESIQGFKRELLSGLTQALDSVFDATKNTLQDFKRENSQLDKLVSLEEEVVKLKREKEESDKQYKSALQLLKSDHDSELKKLDSILLELKHVSEIGCRADALLKLKDELEDKHKKEAEEMRMWYERKVADLEKNFSEEVFSQHSRKMSSSSSCPDDDLDRDKYAAPPDFQCETEVQNDALPAMVDLNDLFPSSETKSIVGKGSRRVPKSNRCSDCVSCAAKILSRLILDESHQEVEDELVRAVNKQEIEGLRSLSNRESRLFTQGIADWEIEERGSTIVTRTIDKIGVECFKSLKVHLESNILEQLRTFDSTMMDKMSRIKDKMDSEFDKLSKLDSKICALSESKSEKLAEEKKPSSRSDDLNEF</sequence>
<feature type="coiled-coil region" evidence="1">
    <location>
        <begin position="747"/>
        <end position="795"/>
    </location>
</feature>
<feature type="coiled-coil region" evidence="1">
    <location>
        <begin position="975"/>
        <end position="1030"/>
    </location>
</feature>
<gene>
    <name evidence="3" type="ORF">CM83_49181</name>
</gene>
<feature type="coiled-coil region" evidence="1">
    <location>
        <begin position="72"/>
        <end position="113"/>
    </location>
</feature>
<evidence type="ECO:0000313" key="3">
    <source>
        <dbReference type="EMBL" id="JAG21799.1"/>
    </source>
</evidence>
<feature type="coiled-coil region" evidence="1">
    <location>
        <begin position="1387"/>
        <end position="1421"/>
    </location>
</feature>
<accession>A0A0A9XP99</accession>
<dbReference type="PANTHER" id="PTHR23159:SF31">
    <property type="entry name" value="CENTROSOME-ASSOCIATED PROTEIN CEP250 ISOFORM X1"/>
    <property type="match status" value="1"/>
</dbReference>